<feature type="compositionally biased region" description="Pro residues" evidence="9">
    <location>
        <begin position="188"/>
        <end position="234"/>
    </location>
</feature>
<evidence type="ECO:0000313" key="13">
    <source>
        <dbReference type="EMBL" id="SEC86499.1"/>
    </source>
</evidence>
<keyword evidence="10" id="KW-1133">Transmembrane helix</keyword>
<evidence type="ECO:0000256" key="1">
    <source>
        <dbReference type="ARBA" id="ARBA00004191"/>
    </source>
</evidence>
<dbReference type="STRING" id="67331.SAMN04490357_3109"/>
<evidence type="ECO:0000256" key="7">
    <source>
        <dbReference type="ARBA" id="ARBA00023088"/>
    </source>
</evidence>
<proteinExistence type="predicted"/>
<evidence type="ECO:0000256" key="9">
    <source>
        <dbReference type="SAM" id="MobiDB-lite"/>
    </source>
</evidence>
<dbReference type="Pfam" id="PF03777">
    <property type="entry name" value="ChpA-C"/>
    <property type="match status" value="1"/>
</dbReference>
<feature type="transmembrane region" description="Helical" evidence="10">
    <location>
        <begin position="245"/>
        <end position="264"/>
    </location>
</feature>
<keyword evidence="10" id="KW-0472">Membrane</keyword>
<evidence type="ECO:0000313" key="14">
    <source>
        <dbReference type="Proteomes" id="UP000182375"/>
    </source>
</evidence>
<feature type="region of interest" description="Disordered" evidence="9">
    <location>
        <begin position="84"/>
        <end position="244"/>
    </location>
</feature>
<evidence type="ECO:0000256" key="8">
    <source>
        <dbReference type="PROSITE-ProRule" id="PRU01232"/>
    </source>
</evidence>
<keyword evidence="7" id="KW-0572">Peptidoglycan-anchor</keyword>
<name>A0A1H4VZE9_9ACTN</name>
<organism evidence="13 14">
    <name type="scientific">Streptomyces misionensis</name>
    <dbReference type="NCBI Taxonomy" id="67331"/>
    <lineage>
        <taxon>Bacteria</taxon>
        <taxon>Bacillati</taxon>
        <taxon>Actinomycetota</taxon>
        <taxon>Actinomycetes</taxon>
        <taxon>Kitasatosporales</taxon>
        <taxon>Streptomycetaceae</taxon>
        <taxon>Streptomyces</taxon>
    </lineage>
</organism>
<dbReference type="Pfam" id="PF00746">
    <property type="entry name" value="Gram_pos_anchor"/>
    <property type="match status" value="1"/>
</dbReference>
<dbReference type="GO" id="GO:0007155">
    <property type="term" value="P:cell adhesion"/>
    <property type="evidence" value="ECO:0007669"/>
    <property type="project" value="UniProtKB-KW"/>
</dbReference>
<feature type="compositionally biased region" description="Low complexity" evidence="9">
    <location>
        <begin position="235"/>
        <end position="244"/>
    </location>
</feature>
<keyword evidence="10" id="KW-0812">Transmembrane</keyword>
<accession>A0A1H4VZE9</accession>
<dbReference type="PROSITE" id="PS51884">
    <property type="entry name" value="CHAPLIN"/>
    <property type="match status" value="1"/>
</dbReference>
<feature type="compositionally biased region" description="Pro residues" evidence="9">
    <location>
        <begin position="138"/>
        <end position="172"/>
    </location>
</feature>
<dbReference type="InterPro" id="IPR005528">
    <property type="entry name" value="ChpA-H"/>
</dbReference>
<dbReference type="PRINTS" id="PR01217">
    <property type="entry name" value="PRICHEXTENSN"/>
</dbReference>
<evidence type="ECO:0000256" key="11">
    <source>
        <dbReference type="SAM" id="SignalP"/>
    </source>
</evidence>
<evidence type="ECO:0000256" key="10">
    <source>
        <dbReference type="SAM" id="Phobius"/>
    </source>
</evidence>
<evidence type="ECO:0000259" key="12">
    <source>
        <dbReference type="PROSITE" id="PS51884"/>
    </source>
</evidence>
<gene>
    <name evidence="13" type="ORF">SAMN04490357_3109</name>
</gene>
<comment type="subcellular location">
    <subcellularLocation>
        <location evidence="1">Secreted</location>
        <location evidence="1">Cell wall</location>
    </subcellularLocation>
</comment>
<feature type="compositionally biased region" description="Polar residues" evidence="9">
    <location>
        <begin position="106"/>
        <end position="135"/>
    </location>
</feature>
<evidence type="ECO:0000256" key="6">
    <source>
        <dbReference type="ARBA" id="ARBA00023087"/>
    </source>
</evidence>
<dbReference type="RefSeq" id="WP_074992333.1">
    <property type="nucleotide sequence ID" value="NZ_FNTD01000004.1"/>
</dbReference>
<dbReference type="AlphaFoldDB" id="A0A1H4VZE9"/>
<keyword evidence="3" id="KW-0964">Secreted</keyword>
<keyword evidence="2" id="KW-0134">Cell wall</keyword>
<evidence type="ECO:0000256" key="4">
    <source>
        <dbReference type="ARBA" id="ARBA00022729"/>
    </source>
</evidence>
<sequence length="273" mass="27405">MRQTLSKGMVVAAAAATGVLSLYGSAALADSGGQSVAQGSPGVLSGNSVQVPVHIPVNVCGNSVDVAAALNPAFGNFCANVGGHQHHSTPPTGYGDDDTSGYGSSETTAPSSYGHDTTPPSYGSSETTAPSSYGHETTPPPSYGNETTPPPSYGNETTPPPSYGNETTPPPSYGNETTPTPSYGNETTPPPSYGNETTPPPSYGNETTPPPYGGGETTPPPETTPPTTPPPGHPSLPHTGGNARAMIATSAASAALIAAGAVLYRRGRNTARR</sequence>
<feature type="compositionally biased region" description="Low complexity" evidence="9">
    <location>
        <begin position="88"/>
        <end position="105"/>
    </location>
</feature>
<keyword evidence="4 11" id="KW-0732">Signal</keyword>
<feature type="compositionally biased region" description="Polar residues" evidence="9">
    <location>
        <begin position="174"/>
        <end position="187"/>
    </location>
</feature>
<reference evidence="13 14" key="1">
    <citation type="submission" date="2016-10" db="EMBL/GenBank/DDBJ databases">
        <authorList>
            <person name="de Groot N.N."/>
        </authorList>
    </citation>
    <scope>NUCLEOTIDE SEQUENCE [LARGE SCALE GENOMIC DNA]</scope>
    <source>
        <strain evidence="13 14">DSM 40306</strain>
    </source>
</reference>
<evidence type="ECO:0000256" key="5">
    <source>
        <dbReference type="ARBA" id="ARBA00022889"/>
    </source>
</evidence>
<keyword evidence="6 8" id="KW-0034">Amyloid</keyword>
<dbReference type="Proteomes" id="UP000182375">
    <property type="component" value="Unassembled WGS sequence"/>
</dbReference>
<evidence type="ECO:0000256" key="2">
    <source>
        <dbReference type="ARBA" id="ARBA00022512"/>
    </source>
</evidence>
<dbReference type="EMBL" id="FNTD01000004">
    <property type="protein sequence ID" value="SEC86499.1"/>
    <property type="molecule type" value="Genomic_DNA"/>
</dbReference>
<protein>
    <submittedName>
        <fullName evidence="13">Small secreted domain</fullName>
    </submittedName>
</protein>
<feature type="signal peptide" evidence="11">
    <location>
        <begin position="1"/>
        <end position="29"/>
    </location>
</feature>
<feature type="chain" id="PRO_5010377774" evidence="11">
    <location>
        <begin position="30"/>
        <end position="273"/>
    </location>
</feature>
<dbReference type="GeneID" id="95512254"/>
<keyword evidence="5" id="KW-0130">Cell adhesion</keyword>
<dbReference type="InterPro" id="IPR019931">
    <property type="entry name" value="LPXTG_anchor"/>
</dbReference>
<feature type="domain" description="Chaplin" evidence="12">
    <location>
        <begin position="40"/>
        <end position="80"/>
    </location>
</feature>
<evidence type="ECO:0000256" key="3">
    <source>
        <dbReference type="ARBA" id="ARBA00022525"/>
    </source>
</evidence>